<dbReference type="EMBL" id="JBITYG010000018">
    <property type="protein sequence ID" value="MFI9106452.1"/>
    <property type="molecule type" value="Genomic_DNA"/>
</dbReference>
<evidence type="ECO:0000313" key="4">
    <source>
        <dbReference type="Proteomes" id="UP001614394"/>
    </source>
</evidence>
<evidence type="ECO:0000313" key="3">
    <source>
        <dbReference type="EMBL" id="MFI9106452.1"/>
    </source>
</evidence>
<comment type="caution">
    <text evidence="3">The sequence shown here is derived from an EMBL/GenBank/DDBJ whole genome shotgun (WGS) entry which is preliminary data.</text>
</comment>
<feature type="region of interest" description="Disordered" evidence="1">
    <location>
        <begin position="182"/>
        <end position="212"/>
    </location>
</feature>
<proteinExistence type="predicted"/>
<organism evidence="3 4">
    <name type="scientific">Streptomyces fildesensis</name>
    <dbReference type="NCBI Taxonomy" id="375757"/>
    <lineage>
        <taxon>Bacteria</taxon>
        <taxon>Bacillati</taxon>
        <taxon>Actinomycetota</taxon>
        <taxon>Actinomycetes</taxon>
        <taxon>Kitasatosporales</taxon>
        <taxon>Streptomycetaceae</taxon>
        <taxon>Streptomyces</taxon>
    </lineage>
</organism>
<dbReference type="PANTHER" id="PTHR39335:SF1">
    <property type="entry name" value="BLL4220 PROTEIN"/>
    <property type="match status" value="1"/>
</dbReference>
<dbReference type="InterPro" id="IPR047910">
    <property type="entry name" value="SCO0930-like"/>
</dbReference>
<name>A0ABW8CL13_9ACTN</name>
<dbReference type="NCBIfam" id="NF040526">
    <property type="entry name" value="SCO0930_lipo"/>
    <property type="match status" value="1"/>
</dbReference>
<feature type="region of interest" description="Disordered" evidence="1">
    <location>
        <begin position="65"/>
        <end position="84"/>
    </location>
</feature>
<dbReference type="PANTHER" id="PTHR39335">
    <property type="entry name" value="BLL4220 PROTEIN"/>
    <property type="match status" value="1"/>
</dbReference>
<feature type="region of interest" description="Disordered" evidence="1">
    <location>
        <begin position="28"/>
        <end position="49"/>
    </location>
</feature>
<dbReference type="PROSITE" id="PS51257">
    <property type="entry name" value="PROKAR_LIPOPROTEIN"/>
    <property type="match status" value="1"/>
</dbReference>
<feature type="compositionally biased region" description="Basic and acidic residues" evidence="1">
    <location>
        <begin position="71"/>
        <end position="84"/>
    </location>
</feature>
<gene>
    <name evidence="3" type="ORF">ACIGXA_38710</name>
</gene>
<reference evidence="3 4" key="1">
    <citation type="submission" date="2024-10" db="EMBL/GenBank/DDBJ databases">
        <title>The Natural Products Discovery Center: Release of the First 8490 Sequenced Strains for Exploring Actinobacteria Biosynthetic Diversity.</title>
        <authorList>
            <person name="Kalkreuter E."/>
            <person name="Kautsar S.A."/>
            <person name="Yang D."/>
            <person name="Bader C.D."/>
            <person name="Teijaro C.N."/>
            <person name="Fluegel L."/>
            <person name="Davis C.M."/>
            <person name="Simpson J.R."/>
            <person name="Lauterbach L."/>
            <person name="Steele A.D."/>
            <person name="Gui C."/>
            <person name="Meng S."/>
            <person name="Li G."/>
            <person name="Viehrig K."/>
            <person name="Ye F."/>
            <person name="Su P."/>
            <person name="Kiefer A.F."/>
            <person name="Nichols A."/>
            <person name="Cepeda A.J."/>
            <person name="Yan W."/>
            <person name="Fan B."/>
            <person name="Jiang Y."/>
            <person name="Adhikari A."/>
            <person name="Zheng C.-J."/>
            <person name="Schuster L."/>
            <person name="Cowan T.M."/>
            <person name="Smanski M.J."/>
            <person name="Chevrette M.G."/>
            <person name="De Carvalho L.P.S."/>
            <person name="Shen B."/>
        </authorList>
    </citation>
    <scope>NUCLEOTIDE SEQUENCE [LARGE SCALE GENOMIC DNA]</scope>
    <source>
        <strain evidence="3 4">NPDC053399</strain>
    </source>
</reference>
<sequence length="330" mass="34367">MVNRRRAAFAGAATVVLLLTAGCGSSEKGNNAQGTNVQPAGDSKDIGTGYGTDYGASSTGGYGTDAQAGAKKGEPAKELAVRSDGKLGPIVTDSKGFTLYRFDKDTAQPPKSNCDGACAITWPAVPADDATASAGIKPELLGEVIRTDGSRQLTLAGWPVYRYAMDTQAGDTKGHGVGGTWNALAPDGKKAGQQAAAPAPSPSQTQSQVSDVQLSVTDNDELGKIIVDGKMRTLYRFNKDSAWPMKFACLDACLNTWKPAKPVDKTKVRGVASKLVGTVTRPDGTKQLAIDCWPVYWFTGDEKPGDINGQGKMGLWFAVTQGGKKAGAGS</sequence>
<keyword evidence="3" id="KW-0449">Lipoprotein</keyword>
<evidence type="ECO:0000256" key="2">
    <source>
        <dbReference type="SAM" id="SignalP"/>
    </source>
</evidence>
<dbReference type="Pfam" id="PF03640">
    <property type="entry name" value="Lipoprotein_15"/>
    <property type="match status" value="4"/>
</dbReference>
<dbReference type="Proteomes" id="UP001614394">
    <property type="component" value="Unassembled WGS sequence"/>
</dbReference>
<feature type="signal peptide" evidence="2">
    <location>
        <begin position="1"/>
        <end position="21"/>
    </location>
</feature>
<feature type="compositionally biased region" description="Low complexity" evidence="1">
    <location>
        <begin position="191"/>
        <end position="212"/>
    </location>
</feature>
<feature type="chain" id="PRO_5047149516" evidence="2">
    <location>
        <begin position="22"/>
        <end position="330"/>
    </location>
</feature>
<dbReference type="InterPro" id="IPR005297">
    <property type="entry name" value="Lipoprotein_repeat"/>
</dbReference>
<dbReference type="RefSeq" id="WP_399657966.1">
    <property type="nucleotide sequence ID" value="NZ_JBITYG010000018.1"/>
</dbReference>
<protein>
    <submittedName>
        <fullName evidence="3">SCO0930 family lipoprotein</fullName>
    </submittedName>
</protein>
<keyword evidence="2" id="KW-0732">Signal</keyword>
<feature type="compositionally biased region" description="Polar residues" evidence="1">
    <location>
        <begin position="28"/>
        <end position="38"/>
    </location>
</feature>
<evidence type="ECO:0000256" key="1">
    <source>
        <dbReference type="SAM" id="MobiDB-lite"/>
    </source>
</evidence>
<accession>A0ABW8CL13</accession>
<keyword evidence="4" id="KW-1185">Reference proteome</keyword>